<sequence length="212" mass="24017">MAPYSSQPGPSSNFRLARPVIQKSETVTETVRYQRRSEPMTGPRAVEKDPYSGPIPRIRTKQLSVSQNNNIDKEPNRQEVVGSKKKGRSKNYDTFDENAIETIYDEFKFLDENDVPSPSSSSARPILSRKNNKTWKPTPSLIAYCLLALIQLVVSVAILVLAALRANNLYRRTLVFLPPFVRRTKPCPWKPRLDVSFLQSCKESLLYADSGL</sequence>
<feature type="compositionally biased region" description="Polar residues" evidence="1">
    <location>
        <begin position="1"/>
        <end position="14"/>
    </location>
</feature>
<evidence type="ECO:0000313" key="3">
    <source>
        <dbReference type="EMBL" id="PAV59793.1"/>
    </source>
</evidence>
<name>A0A2A2JDL6_9BILA</name>
<dbReference type="STRING" id="2018661.A0A2A2JDL6"/>
<dbReference type="AlphaFoldDB" id="A0A2A2JDL6"/>
<protein>
    <submittedName>
        <fullName evidence="3">Uncharacterized protein</fullName>
    </submittedName>
</protein>
<feature type="compositionally biased region" description="Polar residues" evidence="1">
    <location>
        <begin position="61"/>
        <end position="70"/>
    </location>
</feature>
<keyword evidence="2" id="KW-0472">Membrane</keyword>
<evidence type="ECO:0000313" key="4">
    <source>
        <dbReference type="Proteomes" id="UP000218231"/>
    </source>
</evidence>
<dbReference type="Proteomes" id="UP000218231">
    <property type="component" value="Unassembled WGS sequence"/>
</dbReference>
<evidence type="ECO:0000256" key="1">
    <source>
        <dbReference type="SAM" id="MobiDB-lite"/>
    </source>
</evidence>
<dbReference type="OrthoDB" id="5814756at2759"/>
<keyword evidence="2" id="KW-0812">Transmembrane</keyword>
<feature type="region of interest" description="Disordered" evidence="1">
    <location>
        <begin position="1"/>
        <end position="89"/>
    </location>
</feature>
<reference evidence="3 4" key="1">
    <citation type="journal article" date="2017" name="Curr. Biol.">
        <title>Genome architecture and evolution of a unichromosomal asexual nematode.</title>
        <authorList>
            <person name="Fradin H."/>
            <person name="Zegar C."/>
            <person name="Gutwein M."/>
            <person name="Lucas J."/>
            <person name="Kovtun M."/>
            <person name="Corcoran D."/>
            <person name="Baugh L.R."/>
            <person name="Kiontke K."/>
            <person name="Gunsalus K."/>
            <person name="Fitch D.H."/>
            <person name="Piano F."/>
        </authorList>
    </citation>
    <scope>NUCLEOTIDE SEQUENCE [LARGE SCALE GENOMIC DNA]</scope>
    <source>
        <strain evidence="3">PF1309</strain>
    </source>
</reference>
<accession>A0A2A2JDL6</accession>
<keyword evidence="4" id="KW-1185">Reference proteome</keyword>
<keyword evidence="2" id="KW-1133">Transmembrane helix</keyword>
<evidence type="ECO:0000256" key="2">
    <source>
        <dbReference type="SAM" id="Phobius"/>
    </source>
</evidence>
<organism evidence="3 4">
    <name type="scientific">Diploscapter pachys</name>
    <dbReference type="NCBI Taxonomy" id="2018661"/>
    <lineage>
        <taxon>Eukaryota</taxon>
        <taxon>Metazoa</taxon>
        <taxon>Ecdysozoa</taxon>
        <taxon>Nematoda</taxon>
        <taxon>Chromadorea</taxon>
        <taxon>Rhabditida</taxon>
        <taxon>Rhabditina</taxon>
        <taxon>Rhabditomorpha</taxon>
        <taxon>Rhabditoidea</taxon>
        <taxon>Rhabditidae</taxon>
        <taxon>Diploscapter</taxon>
    </lineage>
</organism>
<feature type="transmembrane region" description="Helical" evidence="2">
    <location>
        <begin position="141"/>
        <end position="164"/>
    </location>
</feature>
<comment type="caution">
    <text evidence="3">The sequence shown here is derived from an EMBL/GenBank/DDBJ whole genome shotgun (WGS) entry which is preliminary data.</text>
</comment>
<proteinExistence type="predicted"/>
<dbReference type="EMBL" id="LIAE01010499">
    <property type="protein sequence ID" value="PAV59793.1"/>
    <property type="molecule type" value="Genomic_DNA"/>
</dbReference>
<gene>
    <name evidence="3" type="ORF">WR25_25742</name>
</gene>